<protein>
    <submittedName>
        <fullName evidence="3">Biotin--[acetyl-CoA-carboxylase] ligase</fullName>
    </submittedName>
</protein>
<gene>
    <name evidence="3" type="ORF">Tsumi_12080</name>
</gene>
<dbReference type="RefSeq" id="WP_411915872.1">
    <property type="nucleotide sequence ID" value="NZ_BAAFSF010000004.1"/>
</dbReference>
<dbReference type="SUPFAM" id="SSF55681">
    <property type="entry name" value="Class II aaRS and biotin synthetases"/>
    <property type="match status" value="1"/>
</dbReference>
<accession>A0ABQ0E373</accession>
<dbReference type="GO" id="GO:0016874">
    <property type="term" value="F:ligase activity"/>
    <property type="evidence" value="ECO:0007669"/>
    <property type="project" value="UniProtKB-KW"/>
</dbReference>
<proteinExistence type="predicted"/>
<dbReference type="CDD" id="cd16442">
    <property type="entry name" value="BPL"/>
    <property type="match status" value="1"/>
</dbReference>
<organism evidence="3 4">
    <name type="scientific">Porphyromonas miyakawae</name>
    <dbReference type="NCBI Taxonomy" id="3137470"/>
    <lineage>
        <taxon>Bacteria</taxon>
        <taxon>Pseudomonadati</taxon>
        <taxon>Bacteroidota</taxon>
        <taxon>Bacteroidia</taxon>
        <taxon>Bacteroidales</taxon>
        <taxon>Porphyromonadaceae</taxon>
        <taxon>Porphyromonas</taxon>
    </lineage>
</organism>
<dbReference type="PANTHER" id="PTHR12835">
    <property type="entry name" value="BIOTIN PROTEIN LIGASE"/>
    <property type="match status" value="1"/>
</dbReference>
<evidence type="ECO:0000259" key="2">
    <source>
        <dbReference type="PROSITE" id="PS51733"/>
    </source>
</evidence>
<evidence type="ECO:0000313" key="4">
    <source>
        <dbReference type="Proteomes" id="UP001628220"/>
    </source>
</evidence>
<evidence type="ECO:0000313" key="3">
    <source>
        <dbReference type="EMBL" id="GAB1252102.1"/>
    </source>
</evidence>
<comment type="caution">
    <text evidence="3">The sequence shown here is derived from an EMBL/GenBank/DDBJ whole genome shotgun (WGS) entry which is preliminary data.</text>
</comment>
<sequence length="254" mass="28453">MYPLTFKDIRPVEAIESTYTFLIKLKEQQPTLPSGAYVAAEYQTAGRGQQGNSWYSTPGASLIPSFLIQGAGLHISEGWSVSEWVALSLRQAVAAYLPRPELLSIKWPNDLYYGDNKLAGILISHTLEQDQIFYSVIGVGLNVNEPKFPSDIPNPISMMQIVGSVLSLADVERAFKRQLTALYPDLCKSRGRKLLHQSYLQHLYRMQRKSTFRNTANGACFEGSIVGIAEDGRLRIVTEKGEEIRFAFKEVAYL</sequence>
<dbReference type="InterPro" id="IPR045864">
    <property type="entry name" value="aa-tRNA-synth_II/BPL/LPL"/>
</dbReference>
<name>A0ABQ0E373_9PORP</name>
<dbReference type="Pfam" id="PF03099">
    <property type="entry name" value="BPL_LplA_LipB"/>
    <property type="match status" value="1"/>
</dbReference>
<dbReference type="InterPro" id="IPR004143">
    <property type="entry name" value="BPL_LPL_catalytic"/>
</dbReference>
<keyword evidence="1 3" id="KW-0436">Ligase</keyword>
<keyword evidence="4" id="KW-1185">Reference proteome</keyword>
<dbReference type="Proteomes" id="UP001628220">
    <property type="component" value="Unassembled WGS sequence"/>
</dbReference>
<dbReference type="PROSITE" id="PS51733">
    <property type="entry name" value="BPL_LPL_CATALYTIC"/>
    <property type="match status" value="1"/>
</dbReference>
<dbReference type="Gene3D" id="3.30.930.10">
    <property type="entry name" value="Bira Bifunctional Protein, Domain 2"/>
    <property type="match status" value="1"/>
</dbReference>
<dbReference type="NCBIfam" id="TIGR00121">
    <property type="entry name" value="birA_ligase"/>
    <property type="match status" value="1"/>
</dbReference>
<dbReference type="PANTHER" id="PTHR12835:SF5">
    <property type="entry name" value="BIOTIN--PROTEIN LIGASE"/>
    <property type="match status" value="1"/>
</dbReference>
<evidence type="ECO:0000256" key="1">
    <source>
        <dbReference type="ARBA" id="ARBA00022598"/>
    </source>
</evidence>
<reference evidence="3 4" key="1">
    <citation type="journal article" date="2025" name="Int. J. Syst. Evol. Microbiol.">
        <title>Desulfovibrio falkowii sp. nov., Porphyromonas miyakawae sp. nov., Mediterraneibacter flintii sp. nov. and Owariibacterium komagatae gen. nov., sp. nov., isolated from human faeces.</title>
        <authorList>
            <person name="Hamaguchi T."/>
            <person name="Ohara M."/>
            <person name="Hisatomi A."/>
            <person name="Sekiguchi K."/>
            <person name="Takeda J.I."/>
            <person name="Ueyama J."/>
            <person name="Ito M."/>
            <person name="Nishiwaki H."/>
            <person name="Ogi T."/>
            <person name="Hirayama M."/>
            <person name="Ohkuma M."/>
            <person name="Sakamoto M."/>
            <person name="Ohno K."/>
        </authorList>
    </citation>
    <scope>NUCLEOTIDE SEQUENCE [LARGE SCALE GENOMIC DNA]</scope>
    <source>
        <strain evidence="3 4">13CB11C</strain>
    </source>
</reference>
<dbReference type="EMBL" id="BAAFSF010000004">
    <property type="protein sequence ID" value="GAB1252102.1"/>
    <property type="molecule type" value="Genomic_DNA"/>
</dbReference>
<feature type="domain" description="BPL/LPL catalytic" evidence="2">
    <location>
        <begin position="3"/>
        <end position="187"/>
    </location>
</feature>
<dbReference type="InterPro" id="IPR004408">
    <property type="entry name" value="Biotin_CoA_COase_ligase"/>
</dbReference>